<protein>
    <submittedName>
        <fullName evidence="2">Uncharacterized protein</fullName>
    </submittedName>
</protein>
<dbReference type="Proteomes" id="UP000322530">
    <property type="component" value="Unassembled WGS sequence"/>
</dbReference>
<sequence>MPFPEHTAGHLTETVNPSELFAPSYEGQNEGPSSQNYQSHEDQASDLSWQGPSSDNFRSRDAFPYTPADVQRALYLSHEDQASDLSWQGPSSDNFRSRDAFPYTPADVQRALYLSHENQTSDLSGQGPSSDNFRPLGAVPHTPSDVQKAIYLSHENQISGPSGQGPYSGLPVPASFYPQQEESNARYLRYGDVPFSEDTDPIMSVEDYHNSLATEGPGSQYYQSHEDGDQISGPSGQGPFYSRTFDQSYNDDDFLYNEPLSPSPEMQPQDAASSSDNFELPDPPSFDLDVQRALYQPHGAPSDAPRSADTSLVVDITPTSSYYHKAKPLDPHLRLESPGRDGKPSTIYTAKTNQWSGAARNLHAIRAAAGKAPLKPGWNEVPQKRREIEGASSLHDAYRTGTSVTHLQNVSEGALAKRQERRKEIKERKERKERE</sequence>
<feature type="region of interest" description="Disordered" evidence="1">
    <location>
        <begin position="81"/>
        <end position="102"/>
    </location>
</feature>
<proteinExistence type="predicted"/>
<keyword evidence="3" id="KW-1185">Reference proteome</keyword>
<feature type="region of interest" description="Disordered" evidence="1">
    <location>
        <begin position="210"/>
        <end position="287"/>
    </location>
</feature>
<feature type="compositionally biased region" description="Polar residues" evidence="1">
    <location>
        <begin position="45"/>
        <end position="56"/>
    </location>
</feature>
<comment type="caution">
    <text evidence="2">The sequence shown here is derived from an EMBL/GenBank/DDBJ whole genome shotgun (WGS) entry which is preliminary data.</text>
</comment>
<feature type="region of interest" description="Disordered" evidence="1">
    <location>
        <begin position="1"/>
        <end position="64"/>
    </location>
</feature>
<feature type="compositionally biased region" description="Polar residues" evidence="1">
    <location>
        <begin position="119"/>
        <end position="132"/>
    </location>
</feature>
<dbReference type="RefSeq" id="WP_149404818.1">
    <property type="nucleotide sequence ID" value="NZ_BIXY01000218.1"/>
</dbReference>
<feature type="compositionally biased region" description="Basic and acidic residues" evidence="1">
    <location>
        <begin position="415"/>
        <end position="435"/>
    </location>
</feature>
<dbReference type="EMBL" id="BIXY01000218">
    <property type="protein sequence ID" value="GCF12027.1"/>
    <property type="molecule type" value="Genomic_DNA"/>
</dbReference>
<feature type="region of interest" description="Disordered" evidence="1">
    <location>
        <begin position="156"/>
        <end position="176"/>
    </location>
</feature>
<name>A0A5A5TKM7_9CHLR</name>
<gene>
    <name evidence="2" type="ORF">KDI_55910</name>
</gene>
<feature type="compositionally biased region" description="Polar residues" evidence="1">
    <location>
        <begin position="264"/>
        <end position="277"/>
    </location>
</feature>
<organism evidence="2 3">
    <name type="scientific">Dictyobacter arantiisoli</name>
    <dbReference type="NCBI Taxonomy" id="2014874"/>
    <lineage>
        <taxon>Bacteria</taxon>
        <taxon>Bacillati</taxon>
        <taxon>Chloroflexota</taxon>
        <taxon>Ktedonobacteria</taxon>
        <taxon>Ktedonobacterales</taxon>
        <taxon>Dictyobacteraceae</taxon>
        <taxon>Dictyobacter</taxon>
    </lineage>
</organism>
<dbReference type="AlphaFoldDB" id="A0A5A5TKM7"/>
<feature type="region of interest" description="Disordered" evidence="1">
    <location>
        <begin position="119"/>
        <end position="141"/>
    </location>
</feature>
<evidence type="ECO:0000256" key="1">
    <source>
        <dbReference type="SAM" id="MobiDB-lite"/>
    </source>
</evidence>
<feature type="region of interest" description="Disordered" evidence="1">
    <location>
        <begin position="389"/>
        <end position="435"/>
    </location>
</feature>
<feature type="compositionally biased region" description="Polar residues" evidence="1">
    <location>
        <begin position="83"/>
        <end position="94"/>
    </location>
</feature>
<feature type="compositionally biased region" description="Polar residues" evidence="1">
    <location>
        <begin position="26"/>
        <end position="38"/>
    </location>
</feature>
<reference evidence="2 3" key="1">
    <citation type="submission" date="2019-01" db="EMBL/GenBank/DDBJ databases">
        <title>Draft genome sequence of Dictyobacter sp. Uno17.</title>
        <authorList>
            <person name="Wang C.M."/>
            <person name="Zheng Y."/>
            <person name="Sakai Y."/>
            <person name="Abe K."/>
            <person name="Yokota A."/>
            <person name="Yabe S."/>
        </authorList>
    </citation>
    <scope>NUCLEOTIDE SEQUENCE [LARGE SCALE GENOMIC DNA]</scope>
    <source>
        <strain evidence="2 3">Uno17</strain>
    </source>
</reference>
<evidence type="ECO:0000313" key="2">
    <source>
        <dbReference type="EMBL" id="GCF12027.1"/>
    </source>
</evidence>
<accession>A0A5A5TKM7</accession>
<feature type="compositionally biased region" description="Polar residues" evidence="1">
    <location>
        <begin position="400"/>
        <end position="411"/>
    </location>
</feature>
<evidence type="ECO:0000313" key="3">
    <source>
        <dbReference type="Proteomes" id="UP000322530"/>
    </source>
</evidence>